<dbReference type="InterPro" id="IPR019656">
    <property type="entry name" value="Uncharacterised_Ycf34"/>
</dbReference>
<sequence length="92" mass="10728">MCICLNCDYISKCKLYNAIEHLHLQQIHKENNFVFFEPRGVEIAISITNTKNTSETEWDIRNCESFITNTNKLNINLIGQYTQNSTNIQVIM</sequence>
<gene>
    <name evidence="1" type="primary">ycf34</name>
</gene>
<dbReference type="Pfam" id="PF10718">
    <property type="entry name" value="Ycf34"/>
    <property type="match status" value="1"/>
</dbReference>
<dbReference type="AlphaFoldDB" id="A0A3G1IWI2"/>
<protein>
    <recommendedName>
        <fullName evidence="2">Ycf34</fullName>
    </recommendedName>
</protein>
<accession>A0A3G1IWI2</accession>
<organism evidence="1">
    <name type="scientific">Cyanoptyche gloeocystis</name>
    <dbReference type="NCBI Taxonomy" id="77922"/>
    <lineage>
        <taxon>Eukaryota</taxon>
        <taxon>Glaucocystophyceae</taxon>
        <taxon>Glaucocystophyceae incertae sedis</taxon>
        <taxon>Cyanoptyche</taxon>
    </lineage>
</organism>
<dbReference type="EMBL" id="MF167427">
    <property type="protein sequence ID" value="ASQ40426.1"/>
    <property type="molecule type" value="Genomic_DNA"/>
</dbReference>
<geneLocation type="plastid" evidence="1"/>
<reference evidence="1" key="1">
    <citation type="submission" date="2017-05" db="EMBL/GenBank/DDBJ databases">
        <title>Plastid comparative genomics reveals ancient divergence between Glaucophyte genera.</title>
        <authorList>
            <person name="Figueroa-Martinez F.J."/>
            <person name="Jackson C."/>
            <person name="Reyes-Prieto A."/>
        </authorList>
    </citation>
    <scope>NUCLEOTIDE SEQUENCE</scope>
    <source>
        <strain evidence="1">SAG 4.97</strain>
    </source>
</reference>
<evidence type="ECO:0000313" key="1">
    <source>
        <dbReference type="EMBL" id="ASQ40426.1"/>
    </source>
</evidence>
<keyword evidence="1" id="KW-0934">Plastid</keyword>
<evidence type="ECO:0008006" key="2">
    <source>
        <dbReference type="Google" id="ProtNLM"/>
    </source>
</evidence>
<proteinExistence type="predicted"/>
<name>A0A3G1IWI2_9EUKA</name>